<name>V8P3C0_OPHHA</name>
<comment type="caution">
    <text evidence="1">The sequence shown here is derived from an EMBL/GenBank/DDBJ whole genome shotgun (WGS) entry which is preliminary data.</text>
</comment>
<feature type="non-terminal residue" evidence="1">
    <location>
        <position position="148"/>
    </location>
</feature>
<keyword evidence="2" id="KW-1185">Reference proteome</keyword>
<feature type="non-terminal residue" evidence="1">
    <location>
        <position position="1"/>
    </location>
</feature>
<dbReference type="AlphaFoldDB" id="V8P3C0"/>
<proteinExistence type="predicted"/>
<evidence type="ECO:0000313" key="2">
    <source>
        <dbReference type="Proteomes" id="UP000018936"/>
    </source>
</evidence>
<sequence>KGEEVEREPLRAAARGPQPGRWRAPGLVGYKPDSVQGVVLGRLIRGVNGDLRPNKFQGYGTDLELFFRPRLETAPCCFPPWFRVPPIMGGSGVIVSERRSFLLLLELEGENGDWLNVALFGCHRALRLRRKAPLAFPTRMANESQNAF</sequence>
<dbReference type="Proteomes" id="UP000018936">
    <property type="component" value="Unassembled WGS sequence"/>
</dbReference>
<evidence type="ECO:0000313" key="1">
    <source>
        <dbReference type="EMBL" id="ETE69054.1"/>
    </source>
</evidence>
<gene>
    <name evidence="1" type="ORF">L345_05157</name>
</gene>
<organism evidence="1 2">
    <name type="scientific">Ophiophagus hannah</name>
    <name type="common">King cobra</name>
    <name type="synonym">Naja hannah</name>
    <dbReference type="NCBI Taxonomy" id="8665"/>
    <lineage>
        <taxon>Eukaryota</taxon>
        <taxon>Metazoa</taxon>
        <taxon>Chordata</taxon>
        <taxon>Craniata</taxon>
        <taxon>Vertebrata</taxon>
        <taxon>Euteleostomi</taxon>
        <taxon>Lepidosauria</taxon>
        <taxon>Squamata</taxon>
        <taxon>Bifurcata</taxon>
        <taxon>Unidentata</taxon>
        <taxon>Episquamata</taxon>
        <taxon>Toxicofera</taxon>
        <taxon>Serpentes</taxon>
        <taxon>Colubroidea</taxon>
        <taxon>Elapidae</taxon>
        <taxon>Elapinae</taxon>
        <taxon>Ophiophagus</taxon>
    </lineage>
</organism>
<accession>V8P3C0</accession>
<dbReference type="EMBL" id="AZIM01000860">
    <property type="protein sequence ID" value="ETE69054.1"/>
    <property type="molecule type" value="Genomic_DNA"/>
</dbReference>
<protein>
    <submittedName>
        <fullName evidence="1">Uncharacterized protein</fullName>
    </submittedName>
</protein>
<reference evidence="1 2" key="1">
    <citation type="journal article" date="2013" name="Proc. Natl. Acad. Sci. U.S.A.">
        <title>The king cobra genome reveals dynamic gene evolution and adaptation in the snake venom system.</title>
        <authorList>
            <person name="Vonk F.J."/>
            <person name="Casewell N.R."/>
            <person name="Henkel C.V."/>
            <person name="Heimberg A.M."/>
            <person name="Jansen H.J."/>
            <person name="McCleary R.J."/>
            <person name="Kerkkamp H.M."/>
            <person name="Vos R.A."/>
            <person name="Guerreiro I."/>
            <person name="Calvete J.J."/>
            <person name="Wuster W."/>
            <person name="Woods A.E."/>
            <person name="Logan J.M."/>
            <person name="Harrison R.A."/>
            <person name="Castoe T.A."/>
            <person name="de Koning A.P."/>
            <person name="Pollock D.D."/>
            <person name="Yandell M."/>
            <person name="Calderon D."/>
            <person name="Renjifo C."/>
            <person name="Currier R.B."/>
            <person name="Salgado D."/>
            <person name="Pla D."/>
            <person name="Sanz L."/>
            <person name="Hyder A.S."/>
            <person name="Ribeiro J.M."/>
            <person name="Arntzen J.W."/>
            <person name="van den Thillart G.E."/>
            <person name="Boetzer M."/>
            <person name="Pirovano W."/>
            <person name="Dirks R.P."/>
            <person name="Spaink H.P."/>
            <person name="Duboule D."/>
            <person name="McGlinn E."/>
            <person name="Kini R.M."/>
            <person name="Richardson M.K."/>
        </authorList>
    </citation>
    <scope>NUCLEOTIDE SEQUENCE</scope>
    <source>
        <tissue evidence="1">Blood</tissue>
    </source>
</reference>